<feature type="transmembrane region" description="Helical" evidence="1">
    <location>
        <begin position="180"/>
        <end position="199"/>
    </location>
</feature>
<dbReference type="InterPro" id="IPR057514">
    <property type="entry name" value="NTF2_SigF"/>
</dbReference>
<sequence length="236" mass="27788">MEDPAFEIADIIHALTTSPPHIQRETLETYFLPNARFDHPLCRVTSRPLILAIYRWYKILSPIIEISVESVAFDEPRRRLYVTSNQIFTLWVFPWIRVPATLVSVLDLECYQRSDGDIIQGRTRSRNSSDFRGSSEEFSEDEELWYVKEQKDLYQFEEWVGFLPVWGILARHTILFGKHLVGYLCAVMAWVFIWVGILCDRKGRQDLRVDDSALGLVHRFERRVMMKMRGNPTFKI</sequence>
<keyword evidence="1" id="KW-1133">Transmembrane helix</keyword>
<dbReference type="STRING" id="1076935.U4LM52"/>
<keyword evidence="4" id="KW-1185">Reference proteome</keyword>
<evidence type="ECO:0000313" key="4">
    <source>
        <dbReference type="Proteomes" id="UP000018144"/>
    </source>
</evidence>
<evidence type="ECO:0000256" key="1">
    <source>
        <dbReference type="SAM" id="Phobius"/>
    </source>
</evidence>
<dbReference type="Proteomes" id="UP000018144">
    <property type="component" value="Unassembled WGS sequence"/>
</dbReference>
<proteinExistence type="predicted"/>
<dbReference type="Pfam" id="PF24840">
    <property type="entry name" value="NTF2_SigF"/>
    <property type="match status" value="1"/>
</dbReference>
<gene>
    <name evidence="3" type="ORF">PCON_08614</name>
</gene>
<accession>U4LM52</accession>
<dbReference type="PANTHER" id="PTHR35393">
    <property type="entry name" value="CHROMOSOME 1, WHOLE GENOME SHOTGUN SEQUENCE"/>
    <property type="match status" value="1"/>
</dbReference>
<evidence type="ECO:0000259" key="2">
    <source>
        <dbReference type="Pfam" id="PF24840"/>
    </source>
</evidence>
<name>U4LM52_PYROM</name>
<dbReference type="EMBL" id="HF935441">
    <property type="protein sequence ID" value="CCX30415.1"/>
    <property type="molecule type" value="Genomic_DNA"/>
</dbReference>
<dbReference type="AlphaFoldDB" id="U4LM52"/>
<keyword evidence="1" id="KW-0812">Transmembrane</keyword>
<protein>
    <recommendedName>
        <fullName evidence="2">SigF-like NTF2-like domain-containing protein</fullName>
    </recommendedName>
</protein>
<dbReference type="PANTHER" id="PTHR35393:SF1">
    <property type="entry name" value="SNOAL-LIKE DOMAIN-CONTAINING PROTEIN"/>
    <property type="match status" value="1"/>
</dbReference>
<organism evidence="3 4">
    <name type="scientific">Pyronema omphalodes (strain CBS 100304)</name>
    <name type="common">Pyronema confluens</name>
    <dbReference type="NCBI Taxonomy" id="1076935"/>
    <lineage>
        <taxon>Eukaryota</taxon>
        <taxon>Fungi</taxon>
        <taxon>Dikarya</taxon>
        <taxon>Ascomycota</taxon>
        <taxon>Pezizomycotina</taxon>
        <taxon>Pezizomycetes</taxon>
        <taxon>Pezizales</taxon>
        <taxon>Pyronemataceae</taxon>
        <taxon>Pyronema</taxon>
    </lineage>
</organism>
<dbReference type="eggNOG" id="ENOG502S534">
    <property type="taxonomic scope" value="Eukaryota"/>
</dbReference>
<evidence type="ECO:0000313" key="3">
    <source>
        <dbReference type="EMBL" id="CCX30415.1"/>
    </source>
</evidence>
<reference evidence="3 4" key="1">
    <citation type="journal article" date="2013" name="PLoS Genet.">
        <title>The genome and development-dependent transcriptomes of Pyronema confluens: a window into fungal evolution.</title>
        <authorList>
            <person name="Traeger S."/>
            <person name="Altegoer F."/>
            <person name="Freitag M."/>
            <person name="Gabaldon T."/>
            <person name="Kempken F."/>
            <person name="Kumar A."/>
            <person name="Marcet-Houben M."/>
            <person name="Poggeler S."/>
            <person name="Stajich J.E."/>
            <person name="Nowrousian M."/>
        </authorList>
    </citation>
    <scope>NUCLEOTIDE SEQUENCE [LARGE SCALE GENOMIC DNA]</scope>
    <source>
        <strain evidence="4">CBS 100304</strain>
        <tissue evidence="3">Vegetative mycelium</tissue>
    </source>
</reference>
<feature type="domain" description="SigF-like NTF2-like" evidence="2">
    <location>
        <begin position="1"/>
        <end position="109"/>
    </location>
</feature>
<keyword evidence="1" id="KW-0472">Membrane</keyword>
<dbReference type="OrthoDB" id="2344312at2759"/>